<evidence type="ECO:0000259" key="2">
    <source>
        <dbReference type="Pfam" id="PF12172"/>
    </source>
</evidence>
<protein>
    <recommendedName>
        <fullName evidence="5">Zn-ribbon domain-containing OB-fold protein</fullName>
    </recommendedName>
</protein>
<dbReference type="Gene3D" id="6.10.30.10">
    <property type="match status" value="1"/>
</dbReference>
<proteinExistence type="predicted"/>
<sequence length="141" mass="15868">MADTPVRPEPRPTAETAAYWNAAREERLVVQRCEQCGRHQFYPRAFCTACLSENIEWVDSAGAGTIYTFTVCRVPAHPSMADKVPYAVAVIELDEGVRLLTNIVDCPIDRIRVGARVEVRFERISAETILPQFALTEVDDR</sequence>
<dbReference type="Pfam" id="PF01796">
    <property type="entry name" value="OB_ChsH2_C"/>
    <property type="match status" value="1"/>
</dbReference>
<organism evidence="3 4">
    <name type="scientific">Rhodococcus opacus</name>
    <name type="common">Nocardia opaca</name>
    <dbReference type="NCBI Taxonomy" id="37919"/>
    <lineage>
        <taxon>Bacteria</taxon>
        <taxon>Bacillati</taxon>
        <taxon>Actinomycetota</taxon>
        <taxon>Actinomycetes</taxon>
        <taxon>Mycobacteriales</taxon>
        <taxon>Nocardiaceae</taxon>
        <taxon>Rhodococcus</taxon>
    </lineage>
</organism>
<dbReference type="Pfam" id="PF12172">
    <property type="entry name" value="zf-ChsH2"/>
    <property type="match status" value="1"/>
</dbReference>
<feature type="domain" description="ChsH2 C-terminal OB-fold" evidence="1">
    <location>
        <begin position="57"/>
        <end position="122"/>
    </location>
</feature>
<reference evidence="4" key="1">
    <citation type="submission" date="2018-02" db="EMBL/GenBank/DDBJ databases">
        <title>Draft genome sequencing of Rhodococcus opacus KU647198.</title>
        <authorList>
            <person name="Zheng B.-X."/>
        </authorList>
    </citation>
    <scope>NUCLEOTIDE SEQUENCE [LARGE SCALE GENOMIC DNA]</scope>
    <source>
        <strain evidence="4">04-OD7</strain>
    </source>
</reference>
<dbReference type="InterPro" id="IPR002878">
    <property type="entry name" value="ChsH2_C"/>
</dbReference>
<gene>
    <name evidence="3" type="ORF">C5613_32535</name>
</gene>
<dbReference type="InterPro" id="IPR012340">
    <property type="entry name" value="NA-bd_OB-fold"/>
</dbReference>
<dbReference type="SUPFAM" id="SSF50249">
    <property type="entry name" value="Nucleic acid-binding proteins"/>
    <property type="match status" value="1"/>
</dbReference>
<dbReference type="Proteomes" id="UP000239290">
    <property type="component" value="Unassembled WGS sequence"/>
</dbReference>
<evidence type="ECO:0008006" key="5">
    <source>
        <dbReference type="Google" id="ProtNLM"/>
    </source>
</evidence>
<name>A0A2S8IUD9_RHOOP</name>
<feature type="domain" description="ChsH2 rubredoxin-like zinc ribbon" evidence="2">
    <location>
        <begin position="20"/>
        <end position="56"/>
    </location>
</feature>
<dbReference type="PANTHER" id="PTHR34075">
    <property type="entry name" value="BLR3430 PROTEIN"/>
    <property type="match status" value="1"/>
</dbReference>
<dbReference type="InterPro" id="IPR022002">
    <property type="entry name" value="ChsH2_Znr"/>
</dbReference>
<evidence type="ECO:0000313" key="3">
    <source>
        <dbReference type="EMBL" id="PQP18363.1"/>
    </source>
</evidence>
<evidence type="ECO:0000313" key="4">
    <source>
        <dbReference type="Proteomes" id="UP000239290"/>
    </source>
</evidence>
<dbReference type="RefSeq" id="WP_105420787.1">
    <property type="nucleotide sequence ID" value="NZ_PUIO01000050.1"/>
</dbReference>
<comment type="caution">
    <text evidence="3">The sequence shown here is derived from an EMBL/GenBank/DDBJ whole genome shotgun (WGS) entry which is preliminary data.</text>
</comment>
<evidence type="ECO:0000259" key="1">
    <source>
        <dbReference type="Pfam" id="PF01796"/>
    </source>
</evidence>
<dbReference type="AlphaFoldDB" id="A0A2S8IUD9"/>
<dbReference type="InterPro" id="IPR052513">
    <property type="entry name" value="Thioester_dehydratase-like"/>
</dbReference>
<dbReference type="EMBL" id="PUIO01000050">
    <property type="protein sequence ID" value="PQP18363.1"/>
    <property type="molecule type" value="Genomic_DNA"/>
</dbReference>
<accession>A0A2S8IUD9</accession>
<dbReference type="PANTHER" id="PTHR34075:SF5">
    <property type="entry name" value="BLR3430 PROTEIN"/>
    <property type="match status" value="1"/>
</dbReference>